<organism evidence="2 3">
    <name type="scientific">Vibrio pectenicida</name>
    <dbReference type="NCBI Taxonomy" id="62763"/>
    <lineage>
        <taxon>Bacteria</taxon>
        <taxon>Pseudomonadati</taxon>
        <taxon>Pseudomonadota</taxon>
        <taxon>Gammaproteobacteria</taxon>
        <taxon>Vibrionales</taxon>
        <taxon>Vibrionaceae</taxon>
        <taxon>Vibrio</taxon>
    </lineage>
</organism>
<dbReference type="EMBL" id="VTXC01000043">
    <property type="protein sequence ID" value="NOH72535.1"/>
    <property type="molecule type" value="Genomic_DNA"/>
</dbReference>
<feature type="transmembrane region" description="Helical" evidence="1">
    <location>
        <begin position="103"/>
        <end position="125"/>
    </location>
</feature>
<proteinExistence type="predicted"/>
<evidence type="ECO:0000313" key="2">
    <source>
        <dbReference type="EMBL" id="NOH72535.1"/>
    </source>
</evidence>
<keyword evidence="1" id="KW-0812">Transmembrane</keyword>
<feature type="transmembrane region" description="Helical" evidence="1">
    <location>
        <begin position="12"/>
        <end position="40"/>
    </location>
</feature>
<protein>
    <submittedName>
        <fullName evidence="2">Uncharacterized protein</fullName>
    </submittedName>
</protein>
<name>A0A7Y4A0J5_9VIBR</name>
<evidence type="ECO:0000313" key="3">
    <source>
        <dbReference type="Proteomes" id="UP000565719"/>
    </source>
</evidence>
<dbReference type="AlphaFoldDB" id="A0A7Y4A0J5"/>
<evidence type="ECO:0000256" key="1">
    <source>
        <dbReference type="SAM" id="Phobius"/>
    </source>
</evidence>
<dbReference type="Proteomes" id="UP000565719">
    <property type="component" value="Unassembled WGS sequence"/>
</dbReference>
<comment type="caution">
    <text evidence="2">The sequence shown here is derived from an EMBL/GenBank/DDBJ whole genome shotgun (WGS) entry which is preliminary data.</text>
</comment>
<dbReference type="RefSeq" id="WP_171361658.1">
    <property type="nucleotide sequence ID" value="NZ_VTXC01000043.1"/>
</dbReference>
<sequence length="131" mass="15420">MGISTWWEFWFIGIPVVAFGSFALIWSVPGVVMGSIVSFGSLKHIIFIDRELAKDLNKYYDHNGHMRPQYQMTWAVGSRCFDYWMMYPFIRKRSTTHSKKFRFFMWVNALGMWSWVGTIVFVVFAKLVGII</sequence>
<gene>
    <name evidence="2" type="ORF">F0225_14465</name>
</gene>
<accession>A0A7Y4A0J5</accession>
<reference evidence="2 3" key="1">
    <citation type="submission" date="2019-09" db="EMBL/GenBank/DDBJ databases">
        <title>Draft genome sequencing and comparative genomics of hatchery-associated Vibrios.</title>
        <authorList>
            <person name="Kehlet-Delgado H."/>
            <person name="Mueller R.S."/>
        </authorList>
    </citation>
    <scope>NUCLEOTIDE SEQUENCE [LARGE SCALE GENOMIC DNA]</scope>
    <source>
        <strain evidence="2 3">99-46-Y</strain>
    </source>
</reference>
<keyword evidence="1" id="KW-1133">Transmembrane helix</keyword>
<keyword evidence="1" id="KW-0472">Membrane</keyword>